<dbReference type="Pfam" id="PF14715">
    <property type="entry name" value="FixP_N"/>
    <property type="match status" value="1"/>
</dbReference>
<name>A0A239LBY1_EKHLU</name>
<feature type="compositionally biased region" description="Basic and acidic residues" evidence="5">
    <location>
        <begin position="282"/>
        <end position="296"/>
    </location>
</feature>
<keyword evidence="6" id="KW-0472">Membrane</keyword>
<dbReference type="Gene3D" id="6.10.280.130">
    <property type="match status" value="1"/>
</dbReference>
<dbReference type="InterPro" id="IPR032858">
    <property type="entry name" value="CcoP_N"/>
</dbReference>
<keyword evidence="6" id="KW-1133">Transmembrane helix</keyword>
<keyword evidence="9" id="KW-1185">Reference proteome</keyword>
<feature type="region of interest" description="Disordered" evidence="5">
    <location>
        <begin position="280"/>
        <end position="323"/>
    </location>
</feature>
<feature type="compositionally biased region" description="Acidic residues" evidence="5">
    <location>
        <begin position="297"/>
        <end position="323"/>
    </location>
</feature>
<dbReference type="InterPro" id="IPR050597">
    <property type="entry name" value="Cytochrome_c_Oxidase_Subunit"/>
</dbReference>
<feature type="transmembrane region" description="Helical" evidence="6">
    <location>
        <begin position="37"/>
        <end position="60"/>
    </location>
</feature>
<keyword evidence="1 4" id="KW-0349">Heme</keyword>
<evidence type="ECO:0000313" key="8">
    <source>
        <dbReference type="EMBL" id="SNT27472.1"/>
    </source>
</evidence>
<evidence type="ECO:0000313" key="9">
    <source>
        <dbReference type="Proteomes" id="UP000198393"/>
    </source>
</evidence>
<gene>
    <name evidence="8" type="ORF">SAMN05421640_3106</name>
</gene>
<dbReference type="Pfam" id="PF13442">
    <property type="entry name" value="Cytochrome_CBB3"/>
    <property type="match status" value="1"/>
</dbReference>
<protein>
    <submittedName>
        <fullName evidence="8">Cytochrome c oxidase cbb3-type subunit 3</fullName>
    </submittedName>
</protein>
<keyword evidence="2 4" id="KW-0479">Metal-binding</keyword>
<dbReference type="Gene3D" id="1.10.760.10">
    <property type="entry name" value="Cytochrome c-like domain"/>
    <property type="match status" value="1"/>
</dbReference>
<dbReference type="PROSITE" id="PS51007">
    <property type="entry name" value="CYTC"/>
    <property type="match status" value="1"/>
</dbReference>
<proteinExistence type="predicted"/>
<evidence type="ECO:0000256" key="5">
    <source>
        <dbReference type="SAM" id="MobiDB-lite"/>
    </source>
</evidence>
<evidence type="ECO:0000256" key="2">
    <source>
        <dbReference type="ARBA" id="ARBA00022723"/>
    </source>
</evidence>
<evidence type="ECO:0000256" key="6">
    <source>
        <dbReference type="SAM" id="Phobius"/>
    </source>
</evidence>
<evidence type="ECO:0000256" key="4">
    <source>
        <dbReference type="PROSITE-ProRule" id="PRU00433"/>
    </source>
</evidence>
<keyword evidence="6" id="KW-0812">Transmembrane</keyword>
<keyword evidence="3 4" id="KW-0408">Iron</keyword>
<dbReference type="PANTHER" id="PTHR33751:SF1">
    <property type="entry name" value="CBB3-TYPE CYTOCHROME C OXIDASE SUBUNIT FIXP"/>
    <property type="match status" value="1"/>
</dbReference>
<sequence>MKMLKYLLITVMVALPGLSFGQDAPQQSFFELYKVEIILALIVMICVVVVSAMFILLMALKAVLRLKRAEMGIEEEEKELIPAKEGEEHVGFWRKFWNRINASVPVAQEHEVATSHEYDGIRELDNKLPPWWLYSFYISIVFAVFYLINYEVLGTGQNQEEEFQAEMIKAEEDVKTYLASLSELVDESNVTLTTETADLDAGKAIYEQNCGVCHAADGGGGVGPNFTDKYWLHGGDMSSIFKTIKYGVPSKGMIAWEAQLSPKKIQQVASYIYMMEGNAAENPKEPQGDLFERNDAEETSDEDADTNPDSVDDEADLEEGECC</sequence>
<dbReference type="GO" id="GO:0009055">
    <property type="term" value="F:electron transfer activity"/>
    <property type="evidence" value="ECO:0007669"/>
    <property type="project" value="InterPro"/>
</dbReference>
<dbReference type="PANTHER" id="PTHR33751">
    <property type="entry name" value="CBB3-TYPE CYTOCHROME C OXIDASE SUBUNIT FIXP"/>
    <property type="match status" value="1"/>
</dbReference>
<evidence type="ECO:0000259" key="7">
    <source>
        <dbReference type="PROSITE" id="PS51007"/>
    </source>
</evidence>
<dbReference type="InterPro" id="IPR038414">
    <property type="entry name" value="CcoP_N_sf"/>
</dbReference>
<dbReference type="EMBL" id="FZPD01000005">
    <property type="protein sequence ID" value="SNT27472.1"/>
    <property type="molecule type" value="Genomic_DNA"/>
</dbReference>
<dbReference type="RefSeq" id="WP_179213436.1">
    <property type="nucleotide sequence ID" value="NZ_FZPD01000005.1"/>
</dbReference>
<dbReference type="SUPFAM" id="SSF46626">
    <property type="entry name" value="Cytochrome c"/>
    <property type="match status" value="1"/>
</dbReference>
<dbReference type="GO" id="GO:0020037">
    <property type="term" value="F:heme binding"/>
    <property type="evidence" value="ECO:0007669"/>
    <property type="project" value="InterPro"/>
</dbReference>
<dbReference type="GO" id="GO:0046872">
    <property type="term" value="F:metal ion binding"/>
    <property type="evidence" value="ECO:0007669"/>
    <property type="project" value="UniProtKB-KW"/>
</dbReference>
<accession>A0A239LBY1</accession>
<dbReference type="Proteomes" id="UP000198393">
    <property type="component" value="Unassembled WGS sequence"/>
</dbReference>
<organism evidence="8 9">
    <name type="scientific">Ekhidna lutea</name>
    <dbReference type="NCBI Taxonomy" id="447679"/>
    <lineage>
        <taxon>Bacteria</taxon>
        <taxon>Pseudomonadati</taxon>
        <taxon>Bacteroidota</taxon>
        <taxon>Cytophagia</taxon>
        <taxon>Cytophagales</taxon>
        <taxon>Reichenbachiellaceae</taxon>
        <taxon>Ekhidna</taxon>
    </lineage>
</organism>
<evidence type="ECO:0000256" key="1">
    <source>
        <dbReference type="ARBA" id="ARBA00022617"/>
    </source>
</evidence>
<evidence type="ECO:0000256" key="3">
    <source>
        <dbReference type="ARBA" id="ARBA00023004"/>
    </source>
</evidence>
<dbReference type="InterPro" id="IPR036909">
    <property type="entry name" value="Cyt_c-like_dom_sf"/>
</dbReference>
<feature type="domain" description="Cytochrome c" evidence="7">
    <location>
        <begin position="197"/>
        <end position="276"/>
    </location>
</feature>
<feature type="transmembrane region" description="Helical" evidence="6">
    <location>
        <begin position="131"/>
        <end position="148"/>
    </location>
</feature>
<reference evidence="8 9" key="1">
    <citation type="submission" date="2017-06" db="EMBL/GenBank/DDBJ databases">
        <authorList>
            <person name="Kim H.J."/>
            <person name="Triplett B.A."/>
        </authorList>
    </citation>
    <scope>NUCLEOTIDE SEQUENCE [LARGE SCALE GENOMIC DNA]</scope>
    <source>
        <strain evidence="8 9">DSM 19307</strain>
    </source>
</reference>
<dbReference type="AlphaFoldDB" id="A0A239LBY1"/>
<dbReference type="InterPro" id="IPR009056">
    <property type="entry name" value="Cyt_c-like_dom"/>
</dbReference>